<reference evidence="1" key="1">
    <citation type="journal article" date="2014" name="Nat. Commun.">
        <title>The tobacco genome sequence and its comparison with those of tomato and potato.</title>
        <authorList>
            <person name="Sierro N."/>
            <person name="Battey J.N."/>
            <person name="Ouadi S."/>
            <person name="Bakaher N."/>
            <person name="Bovet L."/>
            <person name="Willig A."/>
            <person name="Goepfert S."/>
            <person name="Peitsch M.C."/>
            <person name="Ivanov N.V."/>
        </authorList>
    </citation>
    <scope>NUCLEOTIDE SEQUENCE [LARGE SCALE GENOMIC DNA]</scope>
</reference>
<accession>A0AC58RW78</accession>
<keyword evidence="1" id="KW-1185">Reference proteome</keyword>
<proteinExistence type="predicted"/>
<evidence type="ECO:0000313" key="2">
    <source>
        <dbReference type="RefSeq" id="XP_075076991.1"/>
    </source>
</evidence>
<sequence>METIKAIIKELNGDCFALLVDESFDVSRKEQMAIVLRYVDRMRFVVERLIDIVHVKDTCASSLKEAIVDLLAKHSLSLSYVRGQYYDGANNMQGELIGLKMLIKQESRSAHSIHCFAHQLQLSLLTQRIEEALDMSELKTGRGLNQELGLSRAFDTRWGSHYKSFKNFILMFGSILHVLEALVVDARLMDERAKAMGYLRACQTFEVAFMLHLMTDVLAITNELNEFLQKKEQDITNAMLLIEVAKRRLQKFNGRFDEVTTNLLHGVACLNPIDSFSSFDIKKIMKMAKLYPDDFDEVSMGALENQLATSITDVRDIDERFSNLNGFCDLSRKLVETKKHLNFPLVFCLVKFALLLPVATASVERAFSAMKFIKNGMQNRMNDELLSGCLVPYVEKDVFSTISNDRYCKNISRNKTPSSMLVIM</sequence>
<organism evidence="1 2">
    <name type="scientific">Nicotiana tabacum</name>
    <name type="common">Common tobacco</name>
    <dbReference type="NCBI Taxonomy" id="4097"/>
    <lineage>
        <taxon>Eukaryota</taxon>
        <taxon>Viridiplantae</taxon>
        <taxon>Streptophyta</taxon>
        <taxon>Embryophyta</taxon>
        <taxon>Tracheophyta</taxon>
        <taxon>Spermatophyta</taxon>
        <taxon>Magnoliopsida</taxon>
        <taxon>eudicotyledons</taxon>
        <taxon>Gunneridae</taxon>
        <taxon>Pentapetalae</taxon>
        <taxon>asterids</taxon>
        <taxon>lamiids</taxon>
        <taxon>Solanales</taxon>
        <taxon>Solanaceae</taxon>
        <taxon>Nicotianoideae</taxon>
        <taxon>Nicotianeae</taxon>
        <taxon>Nicotiana</taxon>
    </lineage>
</organism>
<gene>
    <name evidence="2" type="primary">LOC142163716</name>
</gene>
<name>A0AC58RW78_TOBAC</name>
<dbReference type="RefSeq" id="XP_075076991.1">
    <property type="nucleotide sequence ID" value="XM_075220890.1"/>
</dbReference>
<reference evidence="2" key="2">
    <citation type="submission" date="2025-08" db="UniProtKB">
        <authorList>
            <consortium name="RefSeq"/>
        </authorList>
    </citation>
    <scope>IDENTIFICATION</scope>
    <source>
        <tissue evidence="2">Leaf</tissue>
    </source>
</reference>
<evidence type="ECO:0000313" key="1">
    <source>
        <dbReference type="Proteomes" id="UP000790787"/>
    </source>
</evidence>
<dbReference type="Proteomes" id="UP000790787">
    <property type="component" value="Chromosome 1"/>
</dbReference>
<protein>
    <submittedName>
        <fullName evidence="2">Uncharacterized protein LOC142163716</fullName>
    </submittedName>
</protein>